<evidence type="ECO:0000256" key="2">
    <source>
        <dbReference type="SAM" id="MobiDB-lite"/>
    </source>
</evidence>
<reference evidence="5" key="1">
    <citation type="journal article" date="2017" name="Appl. Environ. Microbiol.">
        <title>Genomic Analysis of Calderihabitans maritimus KKC1, a Thermophilic, Hydrogenogenic, Carboxydotrophic Bacterium Isolated from Marine Sediment.</title>
        <authorList>
            <person name="Omae K."/>
            <person name="Yoneda Y."/>
            <person name="Fukuyama Y."/>
            <person name="Yoshida T."/>
            <person name="Sako Y."/>
        </authorList>
    </citation>
    <scope>NUCLEOTIDE SEQUENCE [LARGE SCALE GENOMIC DNA]</scope>
    <source>
        <strain evidence="5">KKC1</strain>
    </source>
</reference>
<evidence type="ECO:0000313" key="5">
    <source>
        <dbReference type="Proteomes" id="UP000197032"/>
    </source>
</evidence>
<proteinExistence type="predicted"/>
<dbReference type="SUPFAM" id="SSF56349">
    <property type="entry name" value="DNA breaking-rejoining enzymes"/>
    <property type="match status" value="1"/>
</dbReference>
<feature type="domain" description="Tyr recombinase" evidence="3">
    <location>
        <begin position="1"/>
        <end position="104"/>
    </location>
</feature>
<keyword evidence="1" id="KW-0233">DNA recombination</keyword>
<protein>
    <submittedName>
        <fullName evidence="4">Integrase family protein</fullName>
    </submittedName>
</protein>
<dbReference type="InterPro" id="IPR013762">
    <property type="entry name" value="Integrase-like_cat_sf"/>
</dbReference>
<dbReference type="GO" id="GO:0006310">
    <property type="term" value="P:DNA recombination"/>
    <property type="evidence" value="ECO:0007669"/>
    <property type="project" value="UniProtKB-KW"/>
</dbReference>
<dbReference type="RefSeq" id="WP_192868256.1">
    <property type="nucleotide sequence ID" value="NZ_BDGJ01000195.1"/>
</dbReference>
<dbReference type="Proteomes" id="UP000197032">
    <property type="component" value="Unassembled WGS sequence"/>
</dbReference>
<keyword evidence="5" id="KW-1185">Reference proteome</keyword>
<evidence type="ECO:0000256" key="1">
    <source>
        <dbReference type="ARBA" id="ARBA00023172"/>
    </source>
</evidence>
<dbReference type="InterPro" id="IPR002104">
    <property type="entry name" value="Integrase_catalytic"/>
</dbReference>
<dbReference type="PROSITE" id="PS51898">
    <property type="entry name" value="TYR_RECOMBINASE"/>
    <property type="match status" value="1"/>
</dbReference>
<sequence length="104" mass="11897">MGEILGLTWDDVDLDRGVITIRQASIQRNANKPEFGQPKTAKSRRRVDISPSVVRELREHRKRQLELKLKAGPQWKDFNLVCSREDGRSINPPTLSNRFGRTGS</sequence>
<evidence type="ECO:0000313" key="4">
    <source>
        <dbReference type="EMBL" id="GAW93983.1"/>
    </source>
</evidence>
<accession>A0A1Z5HWS2</accession>
<evidence type="ECO:0000259" key="3">
    <source>
        <dbReference type="PROSITE" id="PS51898"/>
    </source>
</evidence>
<dbReference type="GO" id="GO:0015074">
    <property type="term" value="P:DNA integration"/>
    <property type="evidence" value="ECO:0007669"/>
    <property type="project" value="InterPro"/>
</dbReference>
<dbReference type="AlphaFoldDB" id="A0A1Z5HWS2"/>
<dbReference type="InterPro" id="IPR011010">
    <property type="entry name" value="DNA_brk_join_enz"/>
</dbReference>
<gene>
    <name evidence="4" type="ORF">KKC1_31030</name>
</gene>
<dbReference type="GO" id="GO:0003677">
    <property type="term" value="F:DNA binding"/>
    <property type="evidence" value="ECO:0007669"/>
    <property type="project" value="InterPro"/>
</dbReference>
<feature type="region of interest" description="Disordered" evidence="2">
    <location>
        <begin position="29"/>
        <end position="48"/>
    </location>
</feature>
<organism evidence="4 5">
    <name type="scientific">Calderihabitans maritimus</name>
    <dbReference type="NCBI Taxonomy" id="1246530"/>
    <lineage>
        <taxon>Bacteria</taxon>
        <taxon>Bacillati</taxon>
        <taxon>Bacillota</taxon>
        <taxon>Clostridia</taxon>
        <taxon>Neomoorellales</taxon>
        <taxon>Calderihabitantaceae</taxon>
        <taxon>Calderihabitans</taxon>
    </lineage>
</organism>
<name>A0A1Z5HWS2_9FIRM</name>
<comment type="caution">
    <text evidence="4">The sequence shown here is derived from an EMBL/GenBank/DDBJ whole genome shotgun (WGS) entry which is preliminary data.</text>
</comment>
<dbReference type="EMBL" id="BDGJ01000195">
    <property type="protein sequence ID" value="GAW93983.1"/>
    <property type="molecule type" value="Genomic_DNA"/>
</dbReference>
<dbReference type="Gene3D" id="1.10.443.10">
    <property type="entry name" value="Intergrase catalytic core"/>
    <property type="match status" value="1"/>
</dbReference>